<dbReference type="GO" id="GO:0010256">
    <property type="term" value="P:endomembrane system organization"/>
    <property type="evidence" value="ECO:0007669"/>
    <property type="project" value="TreeGrafter"/>
</dbReference>
<dbReference type="GO" id="GO:0016020">
    <property type="term" value="C:membrane"/>
    <property type="evidence" value="ECO:0007669"/>
    <property type="project" value="UniProtKB-SubCell"/>
</dbReference>
<gene>
    <name evidence="6" type="ORF">RJ641_030416</name>
</gene>
<comment type="subcellular location">
    <subcellularLocation>
        <location evidence="1">Membrane</location>
        <topology evidence="1">Multi-pass membrane protein</topology>
    </subcellularLocation>
</comment>
<dbReference type="AlphaFoldDB" id="A0AAN8VVT3"/>
<dbReference type="Pfam" id="PF05078">
    <property type="entry name" value="DUF679"/>
    <property type="match status" value="1"/>
</dbReference>
<protein>
    <submittedName>
        <fullName evidence="6">Protein DMP</fullName>
    </submittedName>
</protein>
<keyword evidence="7" id="KW-1185">Reference proteome</keyword>
<accession>A0AAN8VVT3</accession>
<keyword evidence="4" id="KW-1133">Transmembrane helix</keyword>
<comment type="similarity">
    <text evidence="2">Belongs to the plant DMP1 protein family.</text>
</comment>
<organism evidence="6 7">
    <name type="scientific">Dillenia turbinata</name>
    <dbReference type="NCBI Taxonomy" id="194707"/>
    <lineage>
        <taxon>Eukaryota</taxon>
        <taxon>Viridiplantae</taxon>
        <taxon>Streptophyta</taxon>
        <taxon>Embryophyta</taxon>
        <taxon>Tracheophyta</taxon>
        <taxon>Spermatophyta</taxon>
        <taxon>Magnoliopsida</taxon>
        <taxon>eudicotyledons</taxon>
        <taxon>Gunneridae</taxon>
        <taxon>Pentapetalae</taxon>
        <taxon>Dilleniales</taxon>
        <taxon>Dilleniaceae</taxon>
        <taxon>Dillenia</taxon>
    </lineage>
</organism>
<dbReference type="Proteomes" id="UP001370490">
    <property type="component" value="Unassembled WGS sequence"/>
</dbReference>
<evidence type="ECO:0000256" key="4">
    <source>
        <dbReference type="ARBA" id="ARBA00022989"/>
    </source>
</evidence>
<dbReference type="EMBL" id="JBAMMX010000005">
    <property type="protein sequence ID" value="KAK6940885.1"/>
    <property type="molecule type" value="Genomic_DNA"/>
</dbReference>
<dbReference type="GO" id="GO:0005737">
    <property type="term" value="C:cytoplasm"/>
    <property type="evidence" value="ECO:0007669"/>
    <property type="project" value="UniProtKB-ARBA"/>
</dbReference>
<evidence type="ECO:0000256" key="1">
    <source>
        <dbReference type="ARBA" id="ARBA00004141"/>
    </source>
</evidence>
<keyword evidence="3" id="KW-0812">Transmembrane</keyword>
<sequence>MAESSSISILGPNLSTKMQHYPPPSQTIPNYDNKSSKIFVDKTLSSASNLIKLLPSCTLLAFQSLSPTFANHGNCDIPHRNLTTILIGLCTLSCWFFSFTDSFITSDGKLYYGIATFRGLYVFNKGNAHGDEVHESTRLKDLGKFRIKVVDMIHAFFSCLMFLSLALADTDVQKCFLPGDSYATVEDLLRSLPIGVGLFSSLIFMIFPTTRRGIGYADVSQTPTPTMTAPPRLDILSPPAVHGVFRAVRSPFASPDLALCTENLGFESSNEKPNGIDLKLP</sequence>
<evidence type="ECO:0000256" key="2">
    <source>
        <dbReference type="ARBA" id="ARBA00008707"/>
    </source>
</evidence>
<evidence type="ECO:0000313" key="6">
    <source>
        <dbReference type="EMBL" id="KAK6940885.1"/>
    </source>
</evidence>
<evidence type="ECO:0000313" key="7">
    <source>
        <dbReference type="Proteomes" id="UP001370490"/>
    </source>
</evidence>
<evidence type="ECO:0000256" key="3">
    <source>
        <dbReference type="ARBA" id="ARBA00022692"/>
    </source>
</evidence>
<dbReference type="InterPro" id="IPR007770">
    <property type="entry name" value="DMP"/>
</dbReference>
<proteinExistence type="inferred from homology"/>
<name>A0AAN8VVT3_9MAGN</name>
<evidence type="ECO:0000256" key="5">
    <source>
        <dbReference type="ARBA" id="ARBA00023136"/>
    </source>
</evidence>
<dbReference type="PANTHER" id="PTHR31621">
    <property type="entry name" value="PROTEIN DMP3"/>
    <property type="match status" value="1"/>
</dbReference>
<reference evidence="6 7" key="1">
    <citation type="submission" date="2023-12" db="EMBL/GenBank/DDBJ databases">
        <title>A high-quality genome assembly for Dillenia turbinata (Dilleniales).</title>
        <authorList>
            <person name="Chanderbali A."/>
        </authorList>
    </citation>
    <scope>NUCLEOTIDE SEQUENCE [LARGE SCALE GENOMIC DNA]</scope>
    <source>
        <strain evidence="6">LSX21</strain>
        <tissue evidence="6">Leaf</tissue>
    </source>
</reference>
<comment type="caution">
    <text evidence="6">The sequence shown here is derived from an EMBL/GenBank/DDBJ whole genome shotgun (WGS) entry which is preliminary data.</text>
</comment>
<dbReference type="PANTHER" id="PTHR31621:SF5">
    <property type="entry name" value="PROTEIN DMP10"/>
    <property type="match status" value="1"/>
</dbReference>
<keyword evidence="5" id="KW-0472">Membrane</keyword>